<dbReference type="GO" id="GO:0005794">
    <property type="term" value="C:Golgi apparatus"/>
    <property type="evidence" value="ECO:0007669"/>
    <property type="project" value="TreeGrafter"/>
</dbReference>
<dbReference type="OrthoDB" id="8662411at2759"/>
<dbReference type="GeneID" id="105890428"/>
<feature type="region of interest" description="Disordered" evidence="2">
    <location>
        <begin position="29"/>
        <end position="54"/>
    </location>
</feature>
<feature type="domain" description="C3H1-type" evidence="3">
    <location>
        <begin position="192"/>
        <end position="215"/>
    </location>
</feature>
<evidence type="ECO:0000313" key="7">
    <source>
        <dbReference type="RefSeq" id="XP_042565130.1"/>
    </source>
</evidence>
<dbReference type="GO" id="GO:0060090">
    <property type="term" value="F:molecular adaptor activity"/>
    <property type="evidence" value="ECO:0007669"/>
    <property type="project" value="TreeGrafter"/>
</dbReference>
<dbReference type="GO" id="GO:0005813">
    <property type="term" value="C:centrosome"/>
    <property type="evidence" value="ECO:0007669"/>
    <property type="project" value="TreeGrafter"/>
</dbReference>
<dbReference type="GO" id="GO:0090063">
    <property type="term" value="P:positive regulation of microtubule nucleation"/>
    <property type="evidence" value="ECO:0007669"/>
    <property type="project" value="TreeGrafter"/>
</dbReference>
<dbReference type="GO" id="GO:0008270">
    <property type="term" value="F:zinc ion binding"/>
    <property type="evidence" value="ECO:0007669"/>
    <property type="project" value="UniProtKB-KW"/>
</dbReference>
<evidence type="ECO:0000313" key="5">
    <source>
        <dbReference type="RefSeq" id="XP_031432633.1"/>
    </source>
</evidence>
<dbReference type="AlphaFoldDB" id="A0A6P8FXM0"/>
<evidence type="ECO:0000259" key="3">
    <source>
        <dbReference type="PROSITE" id="PS50103"/>
    </source>
</evidence>
<dbReference type="PANTHER" id="PTHR46501:SF6">
    <property type="entry name" value="SI:CH73-95L15.5"/>
    <property type="match status" value="1"/>
</dbReference>
<dbReference type="InterPro" id="IPR052593">
    <property type="entry name" value="MT-associated_AKAP9-binding"/>
</dbReference>
<proteinExistence type="predicted"/>
<gene>
    <name evidence="5 6 7" type="primary">si:ch73-95l15.5</name>
</gene>
<dbReference type="RefSeq" id="XP_031432634.1">
    <property type="nucleotide sequence ID" value="XM_031576774.1"/>
</dbReference>
<dbReference type="RefSeq" id="XP_031432633.1">
    <property type="nucleotide sequence ID" value="XM_031576773.2"/>
</dbReference>
<evidence type="ECO:0000313" key="4">
    <source>
        <dbReference type="Proteomes" id="UP000515152"/>
    </source>
</evidence>
<keyword evidence="1" id="KW-0862">Zinc</keyword>
<keyword evidence="1" id="KW-0479">Metal-binding</keyword>
<dbReference type="GO" id="GO:1903358">
    <property type="term" value="P:regulation of Golgi organization"/>
    <property type="evidence" value="ECO:0007669"/>
    <property type="project" value="TreeGrafter"/>
</dbReference>
<dbReference type="PROSITE" id="PS50103">
    <property type="entry name" value="ZF_C3H1"/>
    <property type="match status" value="1"/>
</dbReference>
<protein>
    <submittedName>
        <fullName evidence="5 6">Uncharacterized protein si:ch73-95l15.5 isoform X1</fullName>
    </submittedName>
</protein>
<evidence type="ECO:0000313" key="6">
    <source>
        <dbReference type="RefSeq" id="XP_031432634.1"/>
    </source>
</evidence>
<dbReference type="Pfam" id="PF18615">
    <property type="entry name" value="SMYLE_N"/>
    <property type="match status" value="1"/>
</dbReference>
<dbReference type="RefSeq" id="XP_042565130.1">
    <property type="nucleotide sequence ID" value="XM_042709196.1"/>
</dbReference>
<reference evidence="5 6" key="1">
    <citation type="submission" date="2025-04" db="UniProtKB">
        <authorList>
            <consortium name="RefSeq"/>
        </authorList>
    </citation>
    <scope>IDENTIFICATION</scope>
</reference>
<dbReference type="KEGG" id="char:105890428"/>
<name>A0A6P8FXM0_CLUHA</name>
<accession>A0A6P8FXM0</accession>
<feature type="zinc finger region" description="C3H1-type" evidence="1">
    <location>
        <begin position="192"/>
        <end position="215"/>
    </location>
</feature>
<keyword evidence="4" id="KW-1185">Reference proteome</keyword>
<evidence type="ECO:0000256" key="2">
    <source>
        <dbReference type="SAM" id="MobiDB-lite"/>
    </source>
</evidence>
<keyword evidence="1" id="KW-0863">Zinc-finger</keyword>
<evidence type="ECO:0000256" key="1">
    <source>
        <dbReference type="PROSITE-ProRule" id="PRU00723"/>
    </source>
</evidence>
<feature type="compositionally biased region" description="Low complexity" evidence="2">
    <location>
        <begin position="44"/>
        <end position="54"/>
    </location>
</feature>
<dbReference type="GO" id="GO:0007098">
    <property type="term" value="P:centrosome cycle"/>
    <property type="evidence" value="ECO:0007669"/>
    <property type="project" value="TreeGrafter"/>
</dbReference>
<dbReference type="PANTHER" id="PTHR46501">
    <property type="entry name" value="MYOMEGALIN"/>
    <property type="match status" value="1"/>
</dbReference>
<dbReference type="Proteomes" id="UP000515152">
    <property type="component" value="Chromosome 11"/>
</dbReference>
<dbReference type="InterPro" id="IPR040947">
    <property type="entry name" value="SMYLE_N"/>
</dbReference>
<organism evidence="4 5">
    <name type="scientific">Clupea harengus</name>
    <name type="common">Atlantic herring</name>
    <dbReference type="NCBI Taxonomy" id="7950"/>
    <lineage>
        <taxon>Eukaryota</taxon>
        <taxon>Metazoa</taxon>
        <taxon>Chordata</taxon>
        <taxon>Craniata</taxon>
        <taxon>Vertebrata</taxon>
        <taxon>Euteleostomi</taxon>
        <taxon>Actinopterygii</taxon>
        <taxon>Neopterygii</taxon>
        <taxon>Teleostei</taxon>
        <taxon>Clupei</taxon>
        <taxon>Clupeiformes</taxon>
        <taxon>Clupeoidei</taxon>
        <taxon>Clupeidae</taxon>
        <taxon>Clupea</taxon>
    </lineage>
</organism>
<dbReference type="InterPro" id="IPR000571">
    <property type="entry name" value="Znf_CCCH"/>
</dbReference>
<sequence length="620" mass="68859">MMSNLNKHQGCRICGGDLQGNQRRWLYGGQKQRRGTPHTPTNPSSRSSVSGSALSSPWGSTLSLGSCSSPQTLSSPSKGVDLLSILTHILGQPVPKGSGQREFLCGKCASLLERVFKFDTVIKRVQLLSSERLQKLTQERDKIRQWVHNAYWQQHPSDSQEKEGLNEVEDEKAGYRSMLRSNLALSEYECWSERSNCCPYFQRTGSRCQKGKNCPGCNSLRVSDSDYESVCGIPRNLPFQAFSPLALSRDKSQSMPLHWSRGSSAAFSPISSAGSCRSLRYQSHADSLQSLNSLDGSDPFDRPETPTNLEVCLRELTCMPWKPLSSPAGSRIPVLGRGKGGEKGELGQGNSPALVRELDFEQQNKKAMGREALLELQDEFLPLHKEIGTGQMNTLVKQLQEQLDQAQTCVRNLEAQLPNKPEASMKDTAGSNIPTMECLSPQSPWIDFGVENAPLQKLSHSLHDSVKLIQECVTLTTSLRVEMGPGFESADLLTTKMNKTLENIEVVIACLSELRAREQDMEREVAVLKLAAREREADLATLSAILQSNKDVINDAYLEMGPRRDVQRELHMEQAMLRLRDQILWAALQQREALALCQREALDSIPEGCTGSECTNKSHK</sequence>